<dbReference type="InterPro" id="IPR012373">
    <property type="entry name" value="Ferrdict_sens_TM"/>
</dbReference>
<feature type="domain" description="FecR protein" evidence="1">
    <location>
        <begin position="106"/>
        <end position="201"/>
    </location>
</feature>
<dbReference type="PANTHER" id="PTHR30273:SF2">
    <property type="entry name" value="PROTEIN FECR"/>
    <property type="match status" value="1"/>
</dbReference>
<dbReference type="GO" id="GO:0016989">
    <property type="term" value="F:sigma factor antagonist activity"/>
    <property type="evidence" value="ECO:0007669"/>
    <property type="project" value="TreeGrafter"/>
</dbReference>
<dbReference type="Pfam" id="PF16220">
    <property type="entry name" value="DUF4880"/>
    <property type="match status" value="1"/>
</dbReference>
<proteinExistence type="predicted"/>
<dbReference type="EMBL" id="FNNU01000001">
    <property type="protein sequence ID" value="SDW20226.1"/>
    <property type="molecule type" value="Genomic_DNA"/>
</dbReference>
<dbReference type="STRING" id="1007099.SAMN05216287_0397"/>
<gene>
    <name evidence="3" type="ORF">SAMN05216287_0397</name>
</gene>
<evidence type="ECO:0000313" key="4">
    <source>
        <dbReference type="Proteomes" id="UP000243778"/>
    </source>
</evidence>
<evidence type="ECO:0000259" key="2">
    <source>
        <dbReference type="Pfam" id="PF16220"/>
    </source>
</evidence>
<sequence length="316" mass="34344">MSGPVSPQVVHEAACWFVQLQSTDASPADHDACQRWRASHAEHEAAWQQALQVSQRFGSLPSALGMQTLARSRRQSRRGVLKSVLVLGAALPAGWMMAREQAWFADYRTAVGERRRLQLQDGTRIELNSGSAISVRFDADCRRVTLLRGEMQVDAARDCTAGVCRSLVVESCGGEVIAEQATFVIRQMAPGSRVSVLSGALQLVPQDAPGDGAWLRAGQQALLTRAGVGPLGQASAHAADWTRGVLRAADMRLGEFVAELARYRTGWLLCDPRVAELRLSGTFQLDNSGPVLDSLAAALPVRVQYRTRYWVSVVPV</sequence>
<dbReference type="Proteomes" id="UP000243778">
    <property type="component" value="Unassembled WGS sequence"/>
</dbReference>
<feature type="domain" description="FecR N-terminal" evidence="2">
    <location>
        <begin position="12"/>
        <end position="52"/>
    </location>
</feature>
<accession>A0A1H2RLA1</accession>
<dbReference type="Gene3D" id="2.60.120.1440">
    <property type="match status" value="1"/>
</dbReference>
<evidence type="ECO:0000259" key="1">
    <source>
        <dbReference type="Pfam" id="PF04773"/>
    </source>
</evidence>
<dbReference type="PIRSF" id="PIRSF018266">
    <property type="entry name" value="FecR"/>
    <property type="match status" value="1"/>
</dbReference>
<organism evidence="3 4">
    <name type="scientific">Pseudomonas kuykendallii</name>
    <dbReference type="NCBI Taxonomy" id="1007099"/>
    <lineage>
        <taxon>Bacteria</taxon>
        <taxon>Pseudomonadati</taxon>
        <taxon>Pseudomonadota</taxon>
        <taxon>Gammaproteobacteria</taxon>
        <taxon>Pseudomonadales</taxon>
        <taxon>Pseudomonadaceae</taxon>
        <taxon>Pseudomonas</taxon>
    </lineage>
</organism>
<evidence type="ECO:0000313" key="3">
    <source>
        <dbReference type="EMBL" id="SDW20226.1"/>
    </source>
</evidence>
<dbReference type="PANTHER" id="PTHR30273">
    <property type="entry name" value="PERIPLASMIC SIGNAL SENSOR AND SIGMA FACTOR ACTIVATOR FECR-RELATED"/>
    <property type="match status" value="1"/>
</dbReference>
<dbReference type="RefSeq" id="WP_175534269.1">
    <property type="nucleotide sequence ID" value="NZ_FNNU01000001.1"/>
</dbReference>
<dbReference type="InterPro" id="IPR006860">
    <property type="entry name" value="FecR"/>
</dbReference>
<name>A0A1H2RLA1_9PSED</name>
<dbReference type="InterPro" id="IPR032623">
    <property type="entry name" value="FecR_N"/>
</dbReference>
<dbReference type="AlphaFoldDB" id="A0A1H2RLA1"/>
<reference evidence="4" key="1">
    <citation type="submission" date="2016-10" db="EMBL/GenBank/DDBJ databases">
        <authorList>
            <person name="Varghese N."/>
            <person name="Submissions S."/>
        </authorList>
    </citation>
    <scope>NUCLEOTIDE SEQUENCE [LARGE SCALE GENOMIC DNA]</scope>
    <source>
        <strain evidence="4">NRRL B-59562</strain>
    </source>
</reference>
<dbReference type="Pfam" id="PF04773">
    <property type="entry name" value="FecR"/>
    <property type="match status" value="1"/>
</dbReference>
<keyword evidence="4" id="KW-1185">Reference proteome</keyword>
<protein>
    <submittedName>
        <fullName evidence="3">FecR family protein</fullName>
    </submittedName>
</protein>